<dbReference type="Pfam" id="PF06945">
    <property type="entry name" value="DUF1289"/>
    <property type="match status" value="1"/>
</dbReference>
<dbReference type="InterPro" id="IPR010710">
    <property type="entry name" value="DUF1289"/>
</dbReference>
<evidence type="ECO:0000313" key="2">
    <source>
        <dbReference type="Proteomes" id="UP000806285"/>
    </source>
</evidence>
<proteinExistence type="predicted"/>
<accession>A0ABR9RYY2</accession>
<gene>
    <name evidence="1" type="ORF">IM787_02660</name>
</gene>
<keyword evidence="2" id="KW-1185">Reference proteome</keyword>
<protein>
    <submittedName>
        <fullName evidence="1">DUF1289 domain-containing protein</fullName>
    </submittedName>
</protein>
<sequence length="72" mass="7965">MNSARELLLEKWRALDAGAGVPSPCISVCRMDAATGWCEGCFRTLDEIAAWGLASDAERRRVWRALVERAQA</sequence>
<dbReference type="PANTHER" id="PTHR35175:SF2">
    <property type="entry name" value="DUF1289 DOMAIN-CONTAINING PROTEIN"/>
    <property type="match status" value="1"/>
</dbReference>
<evidence type="ECO:0000313" key="1">
    <source>
        <dbReference type="EMBL" id="MBE7366461.1"/>
    </source>
</evidence>
<dbReference type="EMBL" id="JADDIV010000001">
    <property type="protein sequence ID" value="MBE7366461.1"/>
    <property type="molecule type" value="Genomic_DNA"/>
</dbReference>
<dbReference type="RefSeq" id="WP_193675075.1">
    <property type="nucleotide sequence ID" value="NZ_JADDIV010000001.1"/>
</dbReference>
<dbReference type="PANTHER" id="PTHR35175">
    <property type="entry name" value="DUF1289 DOMAIN-CONTAINING PROTEIN"/>
    <property type="match status" value="1"/>
</dbReference>
<organism evidence="1 2">
    <name type="scientific">Ramlibacter pallidus</name>
    <dbReference type="NCBI Taxonomy" id="2780087"/>
    <lineage>
        <taxon>Bacteria</taxon>
        <taxon>Pseudomonadati</taxon>
        <taxon>Pseudomonadota</taxon>
        <taxon>Betaproteobacteria</taxon>
        <taxon>Burkholderiales</taxon>
        <taxon>Comamonadaceae</taxon>
        <taxon>Ramlibacter</taxon>
    </lineage>
</organism>
<comment type="caution">
    <text evidence="1">The sequence shown here is derived from an EMBL/GenBank/DDBJ whole genome shotgun (WGS) entry which is preliminary data.</text>
</comment>
<dbReference type="Proteomes" id="UP000806285">
    <property type="component" value="Unassembled WGS sequence"/>
</dbReference>
<reference evidence="1 2" key="1">
    <citation type="submission" date="2020-10" db="EMBL/GenBank/DDBJ databases">
        <title>Ramlibacter sp. HM2 16S ribosomal RNA gene Genome sequencing and assembly.</title>
        <authorList>
            <person name="Kang M."/>
        </authorList>
    </citation>
    <scope>NUCLEOTIDE SEQUENCE [LARGE SCALE GENOMIC DNA]</scope>
    <source>
        <strain evidence="1 2">HM2</strain>
    </source>
</reference>
<name>A0ABR9RYY2_9BURK</name>